<evidence type="ECO:0000256" key="2">
    <source>
        <dbReference type="SAM" id="Phobius"/>
    </source>
</evidence>
<protein>
    <submittedName>
        <fullName evidence="3">Uncharacterized protein</fullName>
    </submittedName>
</protein>
<accession>A0A377NAC2</accession>
<evidence type="ECO:0000313" key="3">
    <source>
        <dbReference type="EMBL" id="STQ43689.1"/>
    </source>
</evidence>
<organism evidence="3 4">
    <name type="scientific">Ewingella americana</name>
    <dbReference type="NCBI Taxonomy" id="41202"/>
    <lineage>
        <taxon>Bacteria</taxon>
        <taxon>Pseudomonadati</taxon>
        <taxon>Pseudomonadota</taxon>
        <taxon>Gammaproteobacteria</taxon>
        <taxon>Enterobacterales</taxon>
        <taxon>Yersiniaceae</taxon>
        <taxon>Ewingella</taxon>
    </lineage>
</organism>
<dbReference type="EMBL" id="UGGO01000001">
    <property type="protein sequence ID" value="STQ43689.1"/>
    <property type="molecule type" value="Genomic_DNA"/>
</dbReference>
<feature type="region of interest" description="Disordered" evidence="1">
    <location>
        <begin position="73"/>
        <end position="93"/>
    </location>
</feature>
<proteinExistence type="predicted"/>
<gene>
    <name evidence="3" type="ORF">NCTC12157_01388</name>
</gene>
<feature type="compositionally biased region" description="Basic and acidic residues" evidence="1">
    <location>
        <begin position="84"/>
        <end position="93"/>
    </location>
</feature>
<keyword evidence="2" id="KW-0812">Transmembrane</keyword>
<dbReference type="AlphaFoldDB" id="A0A377NAC2"/>
<evidence type="ECO:0000313" key="4">
    <source>
        <dbReference type="Proteomes" id="UP000254304"/>
    </source>
</evidence>
<feature type="transmembrane region" description="Helical" evidence="2">
    <location>
        <begin position="6"/>
        <end position="27"/>
    </location>
</feature>
<reference evidence="3 4" key="1">
    <citation type="submission" date="2018-06" db="EMBL/GenBank/DDBJ databases">
        <authorList>
            <consortium name="Pathogen Informatics"/>
            <person name="Doyle S."/>
        </authorList>
    </citation>
    <scope>NUCLEOTIDE SEQUENCE [LARGE SCALE GENOMIC DNA]</scope>
    <source>
        <strain evidence="3 4">NCTC12157</strain>
    </source>
</reference>
<sequence length="93" mass="9383">MTTVPAAVSVVAMPVPMIAMMSAIVTISMTVGRAVPRLIAVPPAAISPAAAVPVVAAMAALAVIAPTVAVPPTAITPVHNHPSSNRDGRDHRY</sequence>
<feature type="transmembrane region" description="Helical" evidence="2">
    <location>
        <begin position="39"/>
        <end position="64"/>
    </location>
</feature>
<keyword evidence="2" id="KW-0472">Membrane</keyword>
<name>A0A377NAC2_9GAMM</name>
<dbReference type="Proteomes" id="UP000254304">
    <property type="component" value="Unassembled WGS sequence"/>
</dbReference>
<evidence type="ECO:0000256" key="1">
    <source>
        <dbReference type="SAM" id="MobiDB-lite"/>
    </source>
</evidence>
<keyword evidence="2" id="KW-1133">Transmembrane helix</keyword>